<dbReference type="NCBIfam" id="TIGR01498">
    <property type="entry name" value="folK"/>
    <property type="match status" value="1"/>
</dbReference>
<accession>A0ABT8VL92</accession>
<protein>
    <recommendedName>
        <fullName evidence="3">2-amino-4-hydroxy-6-hydroxymethyldihydropteridine diphosphokinase</fullName>
        <ecNumber evidence="3">2.7.6.3</ecNumber>
    </recommendedName>
</protein>
<dbReference type="CDD" id="cd00483">
    <property type="entry name" value="HPPK"/>
    <property type="match status" value="1"/>
</dbReference>
<dbReference type="InterPro" id="IPR035907">
    <property type="entry name" value="Hppk_sf"/>
</dbReference>
<name>A0ABT8VL92_9BACL</name>
<evidence type="ECO:0000313" key="10">
    <source>
        <dbReference type="EMBL" id="MDO3681760.1"/>
    </source>
</evidence>
<dbReference type="Gene3D" id="3.30.70.560">
    <property type="entry name" value="7,8-Dihydro-6-hydroxymethylpterin-pyrophosphokinase HPPK"/>
    <property type="match status" value="1"/>
</dbReference>
<evidence type="ECO:0000256" key="3">
    <source>
        <dbReference type="ARBA" id="ARBA00013253"/>
    </source>
</evidence>
<evidence type="ECO:0000256" key="8">
    <source>
        <dbReference type="ARBA" id="ARBA00022909"/>
    </source>
</evidence>
<evidence type="ECO:0000256" key="7">
    <source>
        <dbReference type="ARBA" id="ARBA00022840"/>
    </source>
</evidence>
<evidence type="ECO:0000256" key="2">
    <source>
        <dbReference type="ARBA" id="ARBA00005051"/>
    </source>
</evidence>
<comment type="pathway">
    <text evidence="2">Cofactor biosynthesis; tetrahydrofolate biosynthesis; 2-amino-4-hydroxy-6-hydroxymethyl-7,8-dihydropteridine diphosphate from 7,8-dihydroneopterin triphosphate: step 4/4.</text>
</comment>
<dbReference type="EMBL" id="JAUMKJ010000077">
    <property type="protein sequence ID" value="MDO3681760.1"/>
    <property type="molecule type" value="Genomic_DNA"/>
</dbReference>
<evidence type="ECO:0000313" key="11">
    <source>
        <dbReference type="Proteomes" id="UP001168883"/>
    </source>
</evidence>
<dbReference type="GO" id="GO:0003848">
    <property type="term" value="F:2-amino-4-hydroxy-6-hydroxymethyldihydropteridine diphosphokinase activity"/>
    <property type="evidence" value="ECO:0007669"/>
    <property type="project" value="UniProtKB-EC"/>
</dbReference>
<comment type="caution">
    <text evidence="10">The sequence shown here is derived from an EMBL/GenBank/DDBJ whole genome shotgun (WGS) entry which is preliminary data.</text>
</comment>
<organism evidence="10 11">
    <name type="scientific">Paenibacillus ehimensis</name>
    <dbReference type="NCBI Taxonomy" id="79264"/>
    <lineage>
        <taxon>Bacteria</taxon>
        <taxon>Bacillati</taxon>
        <taxon>Bacillota</taxon>
        <taxon>Bacilli</taxon>
        <taxon>Bacillales</taxon>
        <taxon>Paenibacillaceae</taxon>
        <taxon>Paenibacillus</taxon>
    </lineage>
</organism>
<evidence type="ECO:0000256" key="5">
    <source>
        <dbReference type="ARBA" id="ARBA00022741"/>
    </source>
</evidence>
<keyword evidence="4 10" id="KW-0808">Transferase</keyword>
<dbReference type="PROSITE" id="PS00794">
    <property type="entry name" value="HPPK"/>
    <property type="match status" value="1"/>
</dbReference>
<reference evidence="10" key="1">
    <citation type="submission" date="2023-07" db="EMBL/GenBank/DDBJ databases">
        <authorList>
            <person name="Aktuganov G."/>
            <person name="Boyko T."/>
            <person name="Delegan Y."/>
            <person name="Galimzianova N."/>
            <person name="Gilvanova E."/>
            <person name="Korobov V."/>
            <person name="Kuzmina L."/>
            <person name="Melentiev A."/>
            <person name="Milman P."/>
            <person name="Ryabova A."/>
            <person name="Stupak E."/>
            <person name="Yasakov T."/>
            <person name="Zharikova N."/>
            <person name="Zhurenko E."/>
        </authorList>
    </citation>
    <scope>NUCLEOTIDE SEQUENCE</scope>
    <source>
        <strain evidence="10">IB-739</strain>
    </source>
</reference>
<evidence type="ECO:0000256" key="4">
    <source>
        <dbReference type="ARBA" id="ARBA00022679"/>
    </source>
</evidence>
<keyword evidence="5" id="KW-0547">Nucleotide-binding</keyword>
<dbReference type="PANTHER" id="PTHR43071:SF1">
    <property type="entry name" value="2-AMINO-4-HYDROXY-6-HYDROXYMETHYLDIHYDROPTERIDINE PYROPHOSPHOKINASE"/>
    <property type="match status" value="1"/>
</dbReference>
<dbReference type="Pfam" id="PF01288">
    <property type="entry name" value="HPPK"/>
    <property type="match status" value="1"/>
</dbReference>
<keyword evidence="7" id="KW-0067">ATP-binding</keyword>
<keyword evidence="6" id="KW-0418">Kinase</keyword>
<dbReference type="SUPFAM" id="SSF55083">
    <property type="entry name" value="6-hydroxymethyl-7,8-dihydropterin pyrophosphokinase, HPPK"/>
    <property type="match status" value="1"/>
</dbReference>
<evidence type="ECO:0000256" key="1">
    <source>
        <dbReference type="ARBA" id="ARBA00000198"/>
    </source>
</evidence>
<dbReference type="PANTHER" id="PTHR43071">
    <property type="entry name" value="2-AMINO-4-HYDROXY-6-HYDROXYMETHYLDIHYDROPTERIDINE PYROPHOSPHOKINASE"/>
    <property type="match status" value="1"/>
</dbReference>
<dbReference type="InterPro" id="IPR000550">
    <property type="entry name" value="Hppk"/>
</dbReference>
<keyword evidence="11" id="KW-1185">Reference proteome</keyword>
<proteinExistence type="predicted"/>
<dbReference type="Proteomes" id="UP001168883">
    <property type="component" value="Unassembled WGS sequence"/>
</dbReference>
<gene>
    <name evidence="10" type="primary">folK</name>
    <name evidence="10" type="ORF">Q3C12_32715</name>
</gene>
<dbReference type="RefSeq" id="WP_302881352.1">
    <property type="nucleotide sequence ID" value="NZ_JAUMKJ010000077.1"/>
</dbReference>
<comment type="catalytic activity">
    <reaction evidence="1">
        <text>6-hydroxymethyl-7,8-dihydropterin + ATP = (7,8-dihydropterin-6-yl)methyl diphosphate + AMP + H(+)</text>
        <dbReference type="Rhea" id="RHEA:11412"/>
        <dbReference type="ChEBI" id="CHEBI:15378"/>
        <dbReference type="ChEBI" id="CHEBI:30616"/>
        <dbReference type="ChEBI" id="CHEBI:44841"/>
        <dbReference type="ChEBI" id="CHEBI:72950"/>
        <dbReference type="ChEBI" id="CHEBI:456215"/>
        <dbReference type="EC" id="2.7.6.3"/>
    </reaction>
</comment>
<sequence>MNDGDMQSAIAAWERAYIGLGSNIGDRERFLTEAVRLLQQHPQIRVTGQSSLYETDPVGYTDQGPFLNMAIEVTTMLSPEQLLEQLMETERELGRVRDIRWGPRTIDLDMLMYGDVRRQQPELTLPHPRMHERAFVLIPLIEVLELHHQPQAEPLRAFLERAEGKEGVTLWKKMQ</sequence>
<evidence type="ECO:0000256" key="6">
    <source>
        <dbReference type="ARBA" id="ARBA00022777"/>
    </source>
</evidence>
<keyword evidence="8" id="KW-0289">Folate biosynthesis</keyword>
<dbReference type="EC" id="2.7.6.3" evidence="3"/>
<evidence type="ECO:0000259" key="9">
    <source>
        <dbReference type="PROSITE" id="PS00794"/>
    </source>
</evidence>
<feature type="domain" description="7,8-dihydro-6-hydroxymethylpterin-pyrophosphokinase" evidence="9">
    <location>
        <begin position="100"/>
        <end position="111"/>
    </location>
</feature>